<gene>
    <name evidence="1" type="ORF">N657DRAFT_681019</name>
</gene>
<dbReference type="Proteomes" id="UP001302602">
    <property type="component" value="Unassembled WGS sequence"/>
</dbReference>
<keyword evidence="2" id="KW-1185">Reference proteome</keyword>
<evidence type="ECO:0000313" key="1">
    <source>
        <dbReference type="EMBL" id="KAK4123907.1"/>
    </source>
</evidence>
<dbReference type="EMBL" id="MU853228">
    <property type="protein sequence ID" value="KAK4123907.1"/>
    <property type="molecule type" value="Genomic_DNA"/>
</dbReference>
<protein>
    <submittedName>
        <fullName evidence="1">Uncharacterized protein</fullName>
    </submittedName>
</protein>
<dbReference type="AlphaFoldDB" id="A0AAN6Z3R6"/>
<proteinExistence type="predicted"/>
<accession>A0AAN6Z3R6</accession>
<reference evidence="1" key="1">
    <citation type="journal article" date="2023" name="Mol. Phylogenet. Evol.">
        <title>Genome-scale phylogeny and comparative genomics of the fungal order Sordariales.</title>
        <authorList>
            <person name="Hensen N."/>
            <person name="Bonometti L."/>
            <person name="Westerberg I."/>
            <person name="Brannstrom I.O."/>
            <person name="Guillou S."/>
            <person name="Cros-Aarteil S."/>
            <person name="Calhoun S."/>
            <person name="Haridas S."/>
            <person name="Kuo A."/>
            <person name="Mondo S."/>
            <person name="Pangilinan J."/>
            <person name="Riley R."/>
            <person name="LaButti K."/>
            <person name="Andreopoulos B."/>
            <person name="Lipzen A."/>
            <person name="Chen C."/>
            <person name="Yan M."/>
            <person name="Daum C."/>
            <person name="Ng V."/>
            <person name="Clum A."/>
            <person name="Steindorff A."/>
            <person name="Ohm R.A."/>
            <person name="Martin F."/>
            <person name="Silar P."/>
            <person name="Natvig D.O."/>
            <person name="Lalanne C."/>
            <person name="Gautier V."/>
            <person name="Ament-Velasquez S.L."/>
            <person name="Kruys A."/>
            <person name="Hutchinson M.I."/>
            <person name="Powell A.J."/>
            <person name="Barry K."/>
            <person name="Miller A.N."/>
            <person name="Grigoriev I.V."/>
            <person name="Debuchy R."/>
            <person name="Gladieux P."/>
            <person name="Hiltunen Thoren M."/>
            <person name="Johannesson H."/>
        </authorList>
    </citation>
    <scope>NUCLEOTIDE SEQUENCE</scope>
    <source>
        <strain evidence="1">CBS 731.68</strain>
    </source>
</reference>
<organism evidence="1 2">
    <name type="scientific">Parathielavia appendiculata</name>
    <dbReference type="NCBI Taxonomy" id="2587402"/>
    <lineage>
        <taxon>Eukaryota</taxon>
        <taxon>Fungi</taxon>
        <taxon>Dikarya</taxon>
        <taxon>Ascomycota</taxon>
        <taxon>Pezizomycotina</taxon>
        <taxon>Sordariomycetes</taxon>
        <taxon>Sordariomycetidae</taxon>
        <taxon>Sordariales</taxon>
        <taxon>Chaetomiaceae</taxon>
        <taxon>Parathielavia</taxon>
    </lineage>
</organism>
<dbReference type="RefSeq" id="XP_062647678.1">
    <property type="nucleotide sequence ID" value="XM_062796341.1"/>
</dbReference>
<dbReference type="GeneID" id="87833109"/>
<reference evidence="1" key="2">
    <citation type="submission" date="2023-05" db="EMBL/GenBank/DDBJ databases">
        <authorList>
            <consortium name="Lawrence Berkeley National Laboratory"/>
            <person name="Steindorff A."/>
            <person name="Hensen N."/>
            <person name="Bonometti L."/>
            <person name="Westerberg I."/>
            <person name="Brannstrom I.O."/>
            <person name="Guillou S."/>
            <person name="Cros-Aarteil S."/>
            <person name="Calhoun S."/>
            <person name="Haridas S."/>
            <person name="Kuo A."/>
            <person name="Mondo S."/>
            <person name="Pangilinan J."/>
            <person name="Riley R."/>
            <person name="Labutti K."/>
            <person name="Andreopoulos B."/>
            <person name="Lipzen A."/>
            <person name="Chen C."/>
            <person name="Yanf M."/>
            <person name="Daum C."/>
            <person name="Ng V."/>
            <person name="Clum A."/>
            <person name="Ohm R."/>
            <person name="Martin F."/>
            <person name="Silar P."/>
            <person name="Natvig D."/>
            <person name="Lalanne C."/>
            <person name="Gautier V."/>
            <person name="Ament-Velasquez S.L."/>
            <person name="Kruys A."/>
            <person name="Hutchinson M.I."/>
            <person name="Powell A.J."/>
            <person name="Barry K."/>
            <person name="Miller A.N."/>
            <person name="Grigoriev I.V."/>
            <person name="Debuchy R."/>
            <person name="Gladieux P."/>
            <person name="Thoren M.H."/>
            <person name="Johannesson H."/>
        </authorList>
    </citation>
    <scope>NUCLEOTIDE SEQUENCE</scope>
    <source>
        <strain evidence="1">CBS 731.68</strain>
    </source>
</reference>
<name>A0AAN6Z3R6_9PEZI</name>
<evidence type="ECO:0000313" key="2">
    <source>
        <dbReference type="Proteomes" id="UP001302602"/>
    </source>
</evidence>
<sequence length="77" mass="8342">MGNICPGDAEMRFKDVHLADFRNTVSANSEYAVNGYPLGAPMFRSPETTLILRFGPPADLISLLYGEASTSSGPMFQ</sequence>
<comment type="caution">
    <text evidence="1">The sequence shown here is derived from an EMBL/GenBank/DDBJ whole genome shotgun (WGS) entry which is preliminary data.</text>
</comment>